<feature type="transmembrane region" description="Helical" evidence="8">
    <location>
        <begin position="214"/>
        <end position="235"/>
    </location>
</feature>
<dbReference type="GO" id="GO:0005886">
    <property type="term" value="C:plasma membrane"/>
    <property type="evidence" value="ECO:0007669"/>
    <property type="project" value="UniProtKB-SubCell"/>
</dbReference>
<dbReference type="InterPro" id="IPR026046">
    <property type="entry name" value="UBIAD1"/>
</dbReference>
<keyword evidence="6 8" id="KW-1133">Transmembrane helix</keyword>
<comment type="subcellular location">
    <subcellularLocation>
        <location evidence="8">Cell membrane</location>
        <topology evidence="8">Multi-pass membrane protein</topology>
    </subcellularLocation>
    <subcellularLocation>
        <location evidence="1">Membrane</location>
        <topology evidence="1">Multi-pass membrane protein</topology>
    </subcellularLocation>
</comment>
<keyword evidence="4 8" id="KW-0808">Transferase</keyword>
<keyword evidence="11" id="KW-1185">Reference proteome</keyword>
<protein>
    <recommendedName>
        <fullName evidence="8 9">1,4-dihydroxy-2-naphthoate octaprenyltransferase</fullName>
        <shortName evidence="8">DHNA-octaprenyltransferase</shortName>
        <ecNumber evidence="8 9">2.5.1.74</ecNumber>
    </recommendedName>
</protein>
<dbReference type="InterPro" id="IPR000537">
    <property type="entry name" value="UbiA_prenyltransferase"/>
</dbReference>
<gene>
    <name evidence="8 10" type="primary">menA</name>
    <name evidence="10" type="ORF">EZ315_06545</name>
</gene>
<keyword evidence="2 8" id="KW-0474">Menaquinone biosynthesis</keyword>
<comment type="catalytic activity">
    <reaction evidence="8">
        <text>an all-trans-polyprenyl diphosphate + 1,4-dihydroxy-2-naphthoate + H(+) = a 2-demethylmenaquinol + CO2 + diphosphate</text>
        <dbReference type="Rhea" id="RHEA:26478"/>
        <dbReference type="Rhea" id="RHEA-COMP:9563"/>
        <dbReference type="Rhea" id="RHEA-COMP:9564"/>
        <dbReference type="ChEBI" id="CHEBI:11173"/>
        <dbReference type="ChEBI" id="CHEBI:15378"/>
        <dbReference type="ChEBI" id="CHEBI:16526"/>
        <dbReference type="ChEBI" id="CHEBI:33019"/>
        <dbReference type="ChEBI" id="CHEBI:55437"/>
        <dbReference type="ChEBI" id="CHEBI:58914"/>
        <dbReference type="EC" id="2.5.1.74"/>
    </reaction>
</comment>
<dbReference type="NCBIfam" id="TIGR00751">
    <property type="entry name" value="menA"/>
    <property type="match status" value="1"/>
</dbReference>
<feature type="transmembrane region" description="Helical" evidence="8">
    <location>
        <begin position="273"/>
        <end position="293"/>
    </location>
</feature>
<feature type="transmembrane region" description="Helical" evidence="8">
    <location>
        <begin position="119"/>
        <end position="138"/>
    </location>
</feature>
<dbReference type="PANTHER" id="PTHR13929">
    <property type="entry name" value="1,4-DIHYDROXY-2-NAPHTHOATE OCTAPRENYLTRANSFERASE"/>
    <property type="match status" value="1"/>
</dbReference>
<dbReference type="Pfam" id="PF01040">
    <property type="entry name" value="UbiA"/>
    <property type="match status" value="1"/>
</dbReference>
<keyword evidence="3 8" id="KW-1003">Cell membrane</keyword>
<evidence type="ECO:0000313" key="11">
    <source>
        <dbReference type="Proteomes" id="UP000297635"/>
    </source>
</evidence>
<dbReference type="CDD" id="cd13962">
    <property type="entry name" value="PT_UbiA_UBIAD1"/>
    <property type="match status" value="1"/>
</dbReference>
<comment type="pathway">
    <text evidence="8">Quinol/quinone metabolism; menaquinone biosynthesis; menaquinol from 1,4-dihydroxy-2-naphthoate: step 1/2.</text>
</comment>
<dbReference type="PANTHER" id="PTHR13929:SF0">
    <property type="entry name" value="UBIA PRENYLTRANSFERASE DOMAIN-CONTAINING PROTEIN 1"/>
    <property type="match status" value="1"/>
</dbReference>
<evidence type="ECO:0000256" key="2">
    <source>
        <dbReference type="ARBA" id="ARBA00022428"/>
    </source>
</evidence>
<sequence length="296" mass="32033">MMLVMSKTGCWIEAMRLRTLPVSLAGVIYAGALGVLSWRFDVIPWGMCVAFALLAQVASNFANEYYDFKAGLDKAGRVGPRRGVTEGDITPEAMKYATFGTLGVACLIGVALVAMYGQWWMYVAGVATALGVIAYSAGPYPLSRHGLGEVAVVFFFGIVPVVLTYMLMGGPFGWWLLAAAVGMGLMGANVLVVNNYRDMDDDRAVGKRTLAVVIGRRGMSSLYLANGFMAVILTLPEWVAAARMGWLCPCVYLILHVALYTRLVRSRGEALNPLLGMTACLMMLYAVMFTLVVCMV</sequence>
<feature type="transmembrane region" description="Helical" evidence="8">
    <location>
        <begin position="42"/>
        <end position="62"/>
    </location>
</feature>
<dbReference type="HAMAP" id="MF_01937">
    <property type="entry name" value="MenA_1"/>
    <property type="match status" value="1"/>
</dbReference>
<feature type="transmembrane region" description="Helical" evidence="8">
    <location>
        <begin position="96"/>
        <end position="113"/>
    </location>
</feature>
<dbReference type="Gene3D" id="1.10.357.140">
    <property type="entry name" value="UbiA prenyltransferase"/>
    <property type="match status" value="1"/>
</dbReference>
<feature type="transmembrane region" description="Helical" evidence="8">
    <location>
        <begin position="20"/>
        <end position="36"/>
    </location>
</feature>
<organism evidence="10 11">
    <name type="scientific">Duncaniella freteri</name>
    <dbReference type="NCBI Taxonomy" id="2530391"/>
    <lineage>
        <taxon>Bacteria</taxon>
        <taxon>Pseudomonadati</taxon>
        <taxon>Bacteroidota</taxon>
        <taxon>Bacteroidia</taxon>
        <taxon>Bacteroidales</taxon>
        <taxon>Muribaculaceae</taxon>
        <taxon>Duncaniella</taxon>
    </lineage>
</organism>
<feature type="transmembrane region" description="Helical" evidence="8">
    <location>
        <begin position="241"/>
        <end position="261"/>
    </location>
</feature>
<keyword evidence="5 8" id="KW-0812">Transmembrane</keyword>
<evidence type="ECO:0000256" key="9">
    <source>
        <dbReference type="NCBIfam" id="TIGR00751"/>
    </source>
</evidence>
<dbReference type="Proteomes" id="UP000297635">
    <property type="component" value="Unassembled WGS sequence"/>
</dbReference>
<comment type="similarity">
    <text evidence="8">Belongs to the MenA family. Type 1 subfamily.</text>
</comment>
<evidence type="ECO:0000256" key="1">
    <source>
        <dbReference type="ARBA" id="ARBA00004141"/>
    </source>
</evidence>
<evidence type="ECO:0000256" key="6">
    <source>
        <dbReference type="ARBA" id="ARBA00022989"/>
    </source>
</evidence>
<proteinExistence type="inferred from homology"/>
<accession>A0A4Z0V590</accession>
<evidence type="ECO:0000256" key="7">
    <source>
        <dbReference type="ARBA" id="ARBA00023136"/>
    </source>
</evidence>
<evidence type="ECO:0000256" key="5">
    <source>
        <dbReference type="ARBA" id="ARBA00022692"/>
    </source>
</evidence>
<dbReference type="UniPathway" id="UPA00079">
    <property type="reaction ID" value="UER00168"/>
</dbReference>
<evidence type="ECO:0000313" key="10">
    <source>
        <dbReference type="EMBL" id="TGG40356.1"/>
    </source>
</evidence>
<evidence type="ECO:0000256" key="3">
    <source>
        <dbReference type="ARBA" id="ARBA00022475"/>
    </source>
</evidence>
<evidence type="ECO:0000256" key="4">
    <source>
        <dbReference type="ARBA" id="ARBA00022679"/>
    </source>
</evidence>
<reference evidence="10 11" key="1">
    <citation type="submission" date="2019-02" db="EMBL/GenBank/DDBJ databases">
        <title>Isolation and identification of novel species under the genus Muribaculum.</title>
        <authorList>
            <person name="Miyake S."/>
            <person name="Ding Y."/>
            <person name="Low A."/>
            <person name="Soh M."/>
            <person name="Seedorf H."/>
        </authorList>
    </citation>
    <scope>NUCLEOTIDE SEQUENCE [LARGE SCALE GENOMIC DNA]</scope>
    <source>
        <strain evidence="10 11">TLL-A3</strain>
    </source>
</reference>
<dbReference type="GO" id="GO:0009234">
    <property type="term" value="P:menaquinone biosynthetic process"/>
    <property type="evidence" value="ECO:0007669"/>
    <property type="project" value="UniProtKB-UniRule"/>
</dbReference>
<comment type="caution">
    <text evidence="10">The sequence shown here is derived from an EMBL/GenBank/DDBJ whole genome shotgun (WGS) entry which is preliminary data.</text>
</comment>
<evidence type="ECO:0000256" key="8">
    <source>
        <dbReference type="HAMAP-Rule" id="MF_01937"/>
    </source>
</evidence>
<comment type="function">
    <text evidence="8">Conversion of 1,4-dihydroxy-2-naphthoate (DHNA) to demethylmenaquinone (DMK).</text>
</comment>
<dbReference type="GO" id="GO:0046428">
    <property type="term" value="F:1,4-dihydroxy-2-naphthoate polyprenyltransferase activity"/>
    <property type="evidence" value="ECO:0007669"/>
    <property type="project" value="UniProtKB-UniRule"/>
</dbReference>
<dbReference type="InterPro" id="IPR004657">
    <property type="entry name" value="MenA"/>
</dbReference>
<dbReference type="InterPro" id="IPR044878">
    <property type="entry name" value="UbiA_sf"/>
</dbReference>
<dbReference type="PIRSF" id="PIRSF005355">
    <property type="entry name" value="UBIAD1"/>
    <property type="match status" value="1"/>
</dbReference>
<dbReference type="EMBL" id="SJSA01000001">
    <property type="protein sequence ID" value="TGG40356.1"/>
    <property type="molecule type" value="Genomic_DNA"/>
</dbReference>
<name>A0A4Z0V590_9BACT</name>
<dbReference type="EC" id="2.5.1.74" evidence="8 9"/>
<feature type="transmembrane region" description="Helical" evidence="8">
    <location>
        <begin position="174"/>
        <end position="193"/>
    </location>
</feature>
<keyword evidence="7 8" id="KW-0472">Membrane</keyword>
<dbReference type="GO" id="GO:0042371">
    <property type="term" value="P:vitamin K biosynthetic process"/>
    <property type="evidence" value="ECO:0007669"/>
    <property type="project" value="TreeGrafter"/>
</dbReference>
<feature type="transmembrane region" description="Helical" evidence="8">
    <location>
        <begin position="150"/>
        <end position="168"/>
    </location>
</feature>
<dbReference type="AlphaFoldDB" id="A0A4Z0V590"/>